<gene>
    <name evidence="4" type="ORF">BN1708_015043</name>
    <name evidence="3" type="ORF">BN1723_009764</name>
</gene>
<dbReference type="STRING" id="100787.A0A0G4M135"/>
<reference evidence="5 6" key="1">
    <citation type="submission" date="2015-05" db="EMBL/GenBank/DDBJ databases">
        <authorList>
            <person name="Fogelqvist Johan"/>
        </authorList>
    </citation>
    <scope>NUCLEOTIDE SEQUENCE [LARGE SCALE GENOMIC DNA]</scope>
    <source>
        <strain evidence="4">VL1</strain>
        <strain evidence="3">VL2</strain>
    </source>
</reference>
<keyword evidence="2" id="KW-0812">Transmembrane</keyword>
<dbReference type="AlphaFoldDB" id="A0A0G4M135"/>
<dbReference type="Proteomes" id="UP000044602">
    <property type="component" value="Unassembled WGS sequence"/>
</dbReference>
<feature type="compositionally biased region" description="Polar residues" evidence="1">
    <location>
        <begin position="603"/>
        <end position="615"/>
    </location>
</feature>
<feature type="transmembrane region" description="Helical" evidence="2">
    <location>
        <begin position="651"/>
        <end position="675"/>
    </location>
</feature>
<evidence type="ECO:0000256" key="1">
    <source>
        <dbReference type="SAM" id="MobiDB-lite"/>
    </source>
</evidence>
<feature type="region of interest" description="Disordered" evidence="1">
    <location>
        <begin position="726"/>
        <end position="802"/>
    </location>
</feature>
<keyword evidence="2" id="KW-0472">Membrane</keyword>
<organism evidence="4 5">
    <name type="scientific">Verticillium longisporum</name>
    <name type="common">Verticillium dahliae var. longisporum</name>
    <dbReference type="NCBI Taxonomy" id="100787"/>
    <lineage>
        <taxon>Eukaryota</taxon>
        <taxon>Fungi</taxon>
        <taxon>Dikarya</taxon>
        <taxon>Ascomycota</taxon>
        <taxon>Pezizomycotina</taxon>
        <taxon>Sordariomycetes</taxon>
        <taxon>Hypocreomycetidae</taxon>
        <taxon>Glomerellales</taxon>
        <taxon>Plectosphaerellaceae</taxon>
        <taxon>Verticillium</taxon>
    </lineage>
</organism>
<protein>
    <recommendedName>
        <fullName evidence="7">Extracellular membrane protein CFEM domain-containing protein</fullName>
    </recommendedName>
</protein>
<evidence type="ECO:0000313" key="5">
    <source>
        <dbReference type="Proteomes" id="UP000044602"/>
    </source>
</evidence>
<feature type="region of interest" description="Disordered" evidence="1">
    <location>
        <begin position="603"/>
        <end position="642"/>
    </location>
</feature>
<keyword evidence="2" id="KW-1133">Transmembrane helix</keyword>
<keyword evidence="5" id="KW-1185">Reference proteome</keyword>
<feature type="region of interest" description="Disordered" evidence="1">
    <location>
        <begin position="210"/>
        <end position="247"/>
    </location>
</feature>
<dbReference type="EMBL" id="CVQH01020585">
    <property type="protein sequence ID" value="CRK27977.1"/>
    <property type="molecule type" value="Genomic_DNA"/>
</dbReference>
<feature type="compositionally biased region" description="Low complexity" evidence="1">
    <location>
        <begin position="233"/>
        <end position="245"/>
    </location>
</feature>
<evidence type="ECO:0000313" key="6">
    <source>
        <dbReference type="Proteomes" id="UP000045706"/>
    </source>
</evidence>
<evidence type="ECO:0000313" key="3">
    <source>
        <dbReference type="EMBL" id="CRK12517.1"/>
    </source>
</evidence>
<dbReference type="Proteomes" id="UP000045706">
    <property type="component" value="Unassembled WGS sequence"/>
</dbReference>
<feature type="region of interest" description="Disordered" evidence="1">
    <location>
        <begin position="686"/>
        <end position="706"/>
    </location>
</feature>
<sequence length="802" mass="85400">MDAAAFALMLPPKMQERSRPPSPICPTKAFFPVYLNPPPSPRASTPRILPTPTEIPPEDLEDLGLASCTKRAIAKEVLTLVSERNRAKREKKSRYQEEEQRAFIASLESCRQAREEEGRNQRLASEEAWEDVDEARRYVERFLDDKWEEQRVNIQIDSEFNMDMVDLTAIGAMKRKEGVKACMKLLAAPVLHEKVALSLWRTLVGQVSEREVVEDTEEEDEAEDETTPNFLNSASSSKRSLGSSSTNLRFRTEQRRMTVSDDSFPSLNDMAPSSRSLVLLAAAFAAANDVQYITDLNLYSLLAPCAQSALSQNVQNQISSCGEGVTELQSCVCTKGNNYADISTAISSSLSYSCDSTATEDFTSANVVYSAYCTPDKTFDLPTPTANIVSEMITDMPLFSSLAPCAQSGLSIAVGRMSDKCPEAGNQYAPCICTRNENSAAISDVIKSSVSYNCENTHDITSAQAFFAAYCAMNDGTTALPAPSPPPGDMSYYITALDAYSSLDGCAQSALSSIVEYQTYNYCPQGPQALASCVCIKGGRFSSVSSSVTSEVKWDCSSTRQLDNVRSAMDVLDFYCDAAKGNVVATVTESIAQSYPTAQVATGSNTAGAQQTSVPTASGTGAAATTSGSSAAQGTSGTDGATEQASTVSTAAIAGGVAGGVGAVILIGVLAWILIRRRRKAAAAAAASEAGSPTDAPGSPHFHTGKEEMLSPTAIELHEQTWKATPFEAPGNQQSPPTELQGAWGRGPAEASELHGRGAVEAHGVPIASPSSKTKYEGMGWQSGPVEGYQELEAPHGTARQG</sequence>
<feature type="compositionally biased region" description="Acidic residues" evidence="1">
    <location>
        <begin position="214"/>
        <end position="226"/>
    </location>
</feature>
<dbReference type="EMBL" id="CVQI01003224">
    <property type="protein sequence ID" value="CRK12517.1"/>
    <property type="molecule type" value="Genomic_DNA"/>
</dbReference>
<proteinExistence type="predicted"/>
<accession>A0A0G4M135</accession>
<evidence type="ECO:0000313" key="4">
    <source>
        <dbReference type="EMBL" id="CRK27977.1"/>
    </source>
</evidence>
<feature type="compositionally biased region" description="Low complexity" evidence="1">
    <location>
        <begin position="616"/>
        <end position="642"/>
    </location>
</feature>
<name>A0A0G4M135_VERLO</name>
<evidence type="ECO:0008006" key="7">
    <source>
        <dbReference type="Google" id="ProtNLM"/>
    </source>
</evidence>
<evidence type="ECO:0000256" key="2">
    <source>
        <dbReference type="SAM" id="Phobius"/>
    </source>
</evidence>